<sequence>MAEQKPLSWDELTAEEFIPRRDDRETARYKARVAEINNSGRSLESVILEEVFQMDDAMIDHCLAQKCPQQYKLVINSFPYWLENDTAHLLLYSNYDNWDREPLIFHSEKQLMEWLPALKSGNGFDSVIRINISKNRTVKGLAHAHIFIRSREGREALIDLISNIPFSSPERIPFVWQD</sequence>
<dbReference type="EMBL" id="JAPFCC010000001">
    <property type="protein sequence ID" value="MCW7553217.1"/>
    <property type="molecule type" value="Genomic_DNA"/>
</dbReference>
<evidence type="ECO:0000313" key="1">
    <source>
        <dbReference type="EMBL" id="MCW7553217.1"/>
    </source>
</evidence>
<organism evidence="1 2">
    <name type="scientific">Endozoicomonas gorgoniicola</name>
    <dbReference type="NCBI Taxonomy" id="1234144"/>
    <lineage>
        <taxon>Bacteria</taxon>
        <taxon>Pseudomonadati</taxon>
        <taxon>Pseudomonadota</taxon>
        <taxon>Gammaproteobacteria</taxon>
        <taxon>Oceanospirillales</taxon>
        <taxon>Endozoicomonadaceae</taxon>
        <taxon>Endozoicomonas</taxon>
    </lineage>
</organism>
<accession>A0ABT3MV26</accession>
<dbReference type="Proteomes" id="UP001209854">
    <property type="component" value="Unassembled WGS sequence"/>
</dbReference>
<comment type="caution">
    <text evidence="1">The sequence shown here is derived from an EMBL/GenBank/DDBJ whole genome shotgun (WGS) entry which is preliminary data.</text>
</comment>
<reference evidence="1 2" key="1">
    <citation type="submission" date="2022-10" db="EMBL/GenBank/DDBJ databases">
        <title>High-quality genome sequences of two octocoral-associated bacteria, Endozoicomonas euniceicola EF212 and Endozoicomonas gorgoniicola PS125.</title>
        <authorList>
            <person name="Chiou Y.-J."/>
            <person name="Chen Y.-H."/>
        </authorList>
    </citation>
    <scope>NUCLEOTIDE SEQUENCE [LARGE SCALE GENOMIC DNA]</scope>
    <source>
        <strain evidence="1 2">PS125</strain>
    </source>
</reference>
<protein>
    <submittedName>
        <fullName evidence="1">DUF3605 domain-containing protein</fullName>
    </submittedName>
</protein>
<dbReference type="Pfam" id="PF12239">
    <property type="entry name" value="DUF3605"/>
    <property type="match status" value="1"/>
</dbReference>
<dbReference type="RefSeq" id="WP_262568063.1">
    <property type="nucleotide sequence ID" value="NZ_JAPFCC010000001.1"/>
</dbReference>
<dbReference type="InterPro" id="IPR022036">
    <property type="entry name" value="DUF3605"/>
</dbReference>
<keyword evidence="2" id="KW-1185">Reference proteome</keyword>
<evidence type="ECO:0000313" key="2">
    <source>
        <dbReference type="Proteomes" id="UP001209854"/>
    </source>
</evidence>
<proteinExistence type="predicted"/>
<gene>
    <name evidence="1" type="ORF">NX722_11320</name>
</gene>
<name>A0ABT3MV26_9GAMM</name>